<keyword evidence="6" id="KW-0106">Calcium</keyword>
<evidence type="ECO:0000256" key="2">
    <source>
        <dbReference type="ARBA" id="ARBA00008779"/>
    </source>
</evidence>
<dbReference type="InterPro" id="IPR035874">
    <property type="entry name" value="IDS"/>
</dbReference>
<dbReference type="AlphaFoldDB" id="A0A6C2UHD7"/>
<dbReference type="Pfam" id="PF00884">
    <property type="entry name" value="Sulfatase"/>
    <property type="match status" value="1"/>
</dbReference>
<keyword evidence="3" id="KW-0479">Metal-binding</keyword>
<evidence type="ECO:0000259" key="7">
    <source>
        <dbReference type="Pfam" id="PF00884"/>
    </source>
</evidence>
<feature type="domain" description="Sulfatase N-terminal" evidence="7">
    <location>
        <begin position="54"/>
        <end position="437"/>
    </location>
</feature>
<dbReference type="PANTHER" id="PTHR45953:SF1">
    <property type="entry name" value="IDURONATE 2-SULFATASE"/>
    <property type="match status" value="1"/>
</dbReference>
<dbReference type="CDD" id="cd16030">
    <property type="entry name" value="iduronate-2-sulfatase"/>
    <property type="match status" value="1"/>
</dbReference>
<dbReference type="GO" id="GO:0004423">
    <property type="term" value="F:iduronate-2-sulfatase activity"/>
    <property type="evidence" value="ECO:0007669"/>
    <property type="project" value="InterPro"/>
</dbReference>
<dbReference type="GO" id="GO:0005737">
    <property type="term" value="C:cytoplasm"/>
    <property type="evidence" value="ECO:0007669"/>
    <property type="project" value="TreeGrafter"/>
</dbReference>
<comment type="cofactor">
    <cofactor evidence="1">
        <name>Ca(2+)</name>
        <dbReference type="ChEBI" id="CHEBI:29108"/>
    </cofactor>
</comment>
<dbReference type="Gene3D" id="3.40.720.10">
    <property type="entry name" value="Alkaline Phosphatase, subunit A"/>
    <property type="match status" value="1"/>
</dbReference>
<evidence type="ECO:0000256" key="3">
    <source>
        <dbReference type="ARBA" id="ARBA00022723"/>
    </source>
</evidence>
<comment type="similarity">
    <text evidence="2">Belongs to the sulfatase family.</text>
</comment>
<dbReference type="Proteomes" id="UP000346198">
    <property type="component" value="Unassembled WGS sequence"/>
</dbReference>
<evidence type="ECO:0000313" key="9">
    <source>
        <dbReference type="Proteomes" id="UP000346198"/>
    </source>
</evidence>
<dbReference type="InterPro" id="IPR000917">
    <property type="entry name" value="Sulfatase_N"/>
</dbReference>
<dbReference type="EMBL" id="CAAHFH010000001">
    <property type="protein sequence ID" value="VGO18917.1"/>
    <property type="molecule type" value="Genomic_DNA"/>
</dbReference>
<evidence type="ECO:0000256" key="1">
    <source>
        <dbReference type="ARBA" id="ARBA00001913"/>
    </source>
</evidence>
<accession>A0A6C2UHD7</accession>
<keyword evidence="4" id="KW-0732">Signal</keyword>
<evidence type="ECO:0000256" key="5">
    <source>
        <dbReference type="ARBA" id="ARBA00022801"/>
    </source>
</evidence>
<dbReference type="InterPro" id="IPR017850">
    <property type="entry name" value="Alkaline_phosphatase_core_sf"/>
</dbReference>
<keyword evidence="9" id="KW-1185">Reference proteome</keyword>
<keyword evidence="5" id="KW-0378">Hydrolase</keyword>
<sequence length="532" mass="58845">MKDVVVFERITLECGGSTPLLNSVRQLLKRCRVSALQSGFAACFIALSAVAENPNILLIMIDDLNRQVGCFDGPAITPNIDQLAASGIKFNNAYSACPSCNPSRVSLMTGQRPEKTGVYSNVNHFRSTSPAKDLTTWPQLMKANGYNTIAAGKIFHGRVKKLNPKKSKQKDESDSISWTYQPIVDGGQFFGPNFDEQFHDKDGLPRWVYNTTGPEGVDPKDRKALKGTWVYGPIDVEPSNTLDFNTCEFGAAWLNQDQSDPQVKAAPSADEKPFLLACGVFRPHIPILAPQEFFDLYTTEENKHRLELPYLPADDCDDLPSGAGKNNHWYNRYLKPFPKEQVNLRHAYLAATSYADAAVGILLEGLAKSKYADNTIVILMGDHGYDLGEKDHLGKSVVWKNASSMPMVIRMPKGASGTVAAAVSMIDIYPTLVELLDLNAPQPLDGTSLVPLLKDPGAKRDVPAVITNTGGNQIGVVLDQWHYISYNDGSEELYDHSVDPREITNLMYPANFSEKYLEVAKRLKKFIPENRK</sequence>
<reference evidence="8 9" key="1">
    <citation type="submission" date="2019-04" db="EMBL/GenBank/DDBJ databases">
        <authorList>
            <person name="Van Vliet M D."/>
        </authorList>
    </citation>
    <scope>NUCLEOTIDE SEQUENCE [LARGE SCALE GENOMIC DNA]</scope>
    <source>
        <strain evidence="8 9">F21</strain>
    </source>
</reference>
<organism evidence="8 9">
    <name type="scientific">Pontiella sulfatireligans</name>
    <dbReference type="NCBI Taxonomy" id="2750658"/>
    <lineage>
        <taxon>Bacteria</taxon>
        <taxon>Pseudomonadati</taxon>
        <taxon>Kiritimatiellota</taxon>
        <taxon>Kiritimatiellia</taxon>
        <taxon>Kiritimatiellales</taxon>
        <taxon>Pontiellaceae</taxon>
        <taxon>Pontiella</taxon>
    </lineage>
</organism>
<gene>
    <name evidence="8" type="primary">betC_18</name>
    <name evidence="8" type="ORF">SCARR_00970</name>
</gene>
<name>A0A6C2UHD7_9BACT</name>
<dbReference type="SUPFAM" id="SSF53649">
    <property type="entry name" value="Alkaline phosphatase-like"/>
    <property type="match status" value="1"/>
</dbReference>
<evidence type="ECO:0000313" key="8">
    <source>
        <dbReference type="EMBL" id="VGO18917.1"/>
    </source>
</evidence>
<proteinExistence type="inferred from homology"/>
<dbReference type="PROSITE" id="PS00149">
    <property type="entry name" value="SULFATASE_2"/>
    <property type="match status" value="1"/>
</dbReference>
<evidence type="ECO:0000256" key="6">
    <source>
        <dbReference type="ARBA" id="ARBA00022837"/>
    </source>
</evidence>
<dbReference type="GO" id="GO:0046872">
    <property type="term" value="F:metal ion binding"/>
    <property type="evidence" value="ECO:0007669"/>
    <property type="project" value="UniProtKB-KW"/>
</dbReference>
<dbReference type="PANTHER" id="PTHR45953">
    <property type="entry name" value="IDURONATE 2-SULFATASE"/>
    <property type="match status" value="1"/>
</dbReference>
<dbReference type="InterPro" id="IPR024607">
    <property type="entry name" value="Sulfatase_CS"/>
</dbReference>
<dbReference type="RefSeq" id="WP_136060360.1">
    <property type="nucleotide sequence ID" value="NZ_CAAHFH010000001.1"/>
</dbReference>
<evidence type="ECO:0000256" key="4">
    <source>
        <dbReference type="ARBA" id="ARBA00022729"/>
    </source>
</evidence>
<protein>
    <submittedName>
        <fullName evidence="8">Choline-sulfatase</fullName>
    </submittedName>
</protein>